<dbReference type="OrthoDB" id="449052at2759"/>
<reference evidence="2 3" key="1">
    <citation type="journal article" date="2012" name="Eukaryot. Cell">
        <title>Draft genome sequence of CBS 2479, the standard type strain of Trichosporon asahii.</title>
        <authorList>
            <person name="Yang R.Y."/>
            <person name="Li H.T."/>
            <person name="Zhu H."/>
            <person name="Zhou G.P."/>
            <person name="Wang M."/>
            <person name="Wang L."/>
        </authorList>
    </citation>
    <scope>NUCLEOTIDE SEQUENCE [LARGE SCALE GENOMIC DNA]</scope>
    <source>
        <strain evidence="3">ATCC 90039 / CBS 2479 / JCM 2466 / KCTC 7840 / NCYC 2677 / UAMH 7654</strain>
    </source>
</reference>
<dbReference type="KEGG" id="tasa:A1Q1_06723"/>
<evidence type="ECO:0000313" key="2">
    <source>
        <dbReference type="EMBL" id="EJT52010.1"/>
    </source>
</evidence>
<comment type="caution">
    <text evidence="2">The sequence shown here is derived from an EMBL/GenBank/DDBJ whole genome shotgun (WGS) entry which is preliminary data.</text>
</comment>
<evidence type="ECO:0000313" key="3">
    <source>
        <dbReference type="Proteomes" id="UP000002748"/>
    </source>
</evidence>
<dbReference type="VEuPathDB" id="FungiDB:A1Q1_06723"/>
<dbReference type="AlphaFoldDB" id="J4UJP9"/>
<gene>
    <name evidence="2" type="ORF">A1Q1_06723</name>
</gene>
<dbReference type="EMBL" id="ALBS01000037">
    <property type="protein sequence ID" value="EJT52010.1"/>
    <property type="molecule type" value="Genomic_DNA"/>
</dbReference>
<dbReference type="RefSeq" id="XP_014183247.1">
    <property type="nucleotide sequence ID" value="XM_014327772.1"/>
</dbReference>
<organism evidence="2 3">
    <name type="scientific">Trichosporon asahii var. asahii (strain ATCC 90039 / CBS 2479 / JCM 2466 / KCTC 7840 / NBRC 103889/ NCYC 2677 / UAMH 7654)</name>
    <name type="common">Yeast</name>
    <dbReference type="NCBI Taxonomy" id="1186058"/>
    <lineage>
        <taxon>Eukaryota</taxon>
        <taxon>Fungi</taxon>
        <taxon>Dikarya</taxon>
        <taxon>Basidiomycota</taxon>
        <taxon>Agaricomycotina</taxon>
        <taxon>Tremellomycetes</taxon>
        <taxon>Trichosporonales</taxon>
        <taxon>Trichosporonaceae</taxon>
        <taxon>Trichosporon</taxon>
    </lineage>
</organism>
<evidence type="ECO:0000256" key="1">
    <source>
        <dbReference type="SAM" id="MobiDB-lite"/>
    </source>
</evidence>
<accession>J4UJP9</accession>
<feature type="region of interest" description="Disordered" evidence="1">
    <location>
        <begin position="22"/>
        <end position="55"/>
    </location>
</feature>
<protein>
    <submittedName>
        <fullName evidence="2">Uncharacterized protein</fullName>
    </submittedName>
</protein>
<proteinExistence type="predicted"/>
<sequence>MTLLHAANLILATSSSRVFMRTPPAASPPLSPVSAADQSPIPSPPIEAGSLGLPAPPSTQLSPQYVISIVDILSCLARYSQAKLGPLDLSDAQDSWEMSPDSISKRRRRASSTSAFAGFETWRWANNPMNG</sequence>
<dbReference type="Proteomes" id="UP000002748">
    <property type="component" value="Unassembled WGS sequence"/>
</dbReference>
<dbReference type="GeneID" id="25990235"/>
<name>J4UJP9_TRIAS</name>
<dbReference type="HOGENOM" id="CLU_1929076_0_0_1"/>